<keyword evidence="4 7" id="KW-0812">Transmembrane</keyword>
<evidence type="ECO:0000256" key="3">
    <source>
        <dbReference type="ARBA" id="ARBA00022475"/>
    </source>
</evidence>
<comment type="subcellular location">
    <subcellularLocation>
        <location evidence="1">Cell membrane</location>
        <topology evidence="1">Multi-pass membrane protein</topology>
    </subcellularLocation>
</comment>
<keyword evidence="6 7" id="KW-0472">Membrane</keyword>
<feature type="transmembrane region" description="Helical" evidence="7">
    <location>
        <begin position="44"/>
        <end position="66"/>
    </location>
</feature>
<gene>
    <name evidence="8" type="ORF">H1S01_16095</name>
</gene>
<evidence type="ECO:0000313" key="9">
    <source>
        <dbReference type="Proteomes" id="UP000617402"/>
    </source>
</evidence>
<evidence type="ECO:0000313" key="8">
    <source>
        <dbReference type="EMBL" id="MBC9786005.1"/>
    </source>
</evidence>
<feature type="transmembrane region" description="Helical" evidence="7">
    <location>
        <begin position="112"/>
        <end position="132"/>
    </location>
</feature>
<dbReference type="Proteomes" id="UP000617402">
    <property type="component" value="Unassembled WGS sequence"/>
</dbReference>
<comment type="similarity">
    <text evidence="2">Belongs to the UPF0719 family.</text>
</comment>
<evidence type="ECO:0000256" key="7">
    <source>
        <dbReference type="SAM" id="Phobius"/>
    </source>
</evidence>
<comment type="caution">
    <text evidence="8">The sequence shown here is derived from an EMBL/GenBank/DDBJ whole genome shotgun (WGS) entry which is preliminary data.</text>
</comment>
<feature type="transmembrane region" description="Helical" evidence="7">
    <location>
        <begin position="78"/>
        <end position="100"/>
    </location>
</feature>
<protein>
    <submittedName>
        <fullName evidence="8">DUF350 domain-containing protein</fullName>
    </submittedName>
</protein>
<name>A0ABR7T5F0_HELCL</name>
<evidence type="ECO:0000256" key="6">
    <source>
        <dbReference type="ARBA" id="ARBA00023136"/>
    </source>
</evidence>
<sequence length="133" mass="14353">MWAHPLVVPAITFVAGALAMLLIQRLFELLHPAYRTSLEIAKGNVAVALANGGRLIALSLVIYQAITRNDSAGQSLGWGLFGIVFLLVGYYLFDVLTPTVKIQQQLKQDNRAVGVLVLCLYIGLGIIASAVMM</sequence>
<keyword evidence="9" id="KW-1185">Reference proteome</keyword>
<dbReference type="EMBL" id="JACVHF010000023">
    <property type="protein sequence ID" value="MBC9786005.1"/>
    <property type="molecule type" value="Genomic_DNA"/>
</dbReference>
<dbReference type="RefSeq" id="WP_188041438.1">
    <property type="nucleotide sequence ID" value="NZ_JACVHF010000023.1"/>
</dbReference>
<evidence type="ECO:0000256" key="2">
    <source>
        <dbReference type="ARBA" id="ARBA00005779"/>
    </source>
</evidence>
<dbReference type="InterPro" id="IPR007140">
    <property type="entry name" value="DUF350"/>
</dbReference>
<dbReference type="PANTHER" id="PTHR40043">
    <property type="entry name" value="UPF0719 INNER MEMBRANE PROTEIN YJFL"/>
    <property type="match status" value="1"/>
</dbReference>
<accession>A0ABR7T5F0</accession>
<evidence type="ECO:0000256" key="1">
    <source>
        <dbReference type="ARBA" id="ARBA00004651"/>
    </source>
</evidence>
<proteinExistence type="inferred from homology"/>
<dbReference type="PANTHER" id="PTHR40043:SF1">
    <property type="entry name" value="UPF0719 INNER MEMBRANE PROTEIN YJFL"/>
    <property type="match status" value="1"/>
</dbReference>
<organism evidence="8 9">
    <name type="scientific">Heliobacterium chlorum</name>
    <dbReference type="NCBI Taxonomy" id="2698"/>
    <lineage>
        <taxon>Bacteria</taxon>
        <taxon>Bacillati</taxon>
        <taxon>Bacillota</taxon>
        <taxon>Clostridia</taxon>
        <taxon>Eubacteriales</taxon>
        <taxon>Heliobacteriaceae</taxon>
        <taxon>Heliobacterium</taxon>
    </lineage>
</organism>
<feature type="transmembrane region" description="Helical" evidence="7">
    <location>
        <begin position="6"/>
        <end position="23"/>
    </location>
</feature>
<keyword evidence="3" id="KW-1003">Cell membrane</keyword>
<evidence type="ECO:0000256" key="5">
    <source>
        <dbReference type="ARBA" id="ARBA00022989"/>
    </source>
</evidence>
<keyword evidence="5 7" id="KW-1133">Transmembrane helix</keyword>
<dbReference type="Pfam" id="PF03994">
    <property type="entry name" value="DUF350"/>
    <property type="match status" value="1"/>
</dbReference>
<evidence type="ECO:0000256" key="4">
    <source>
        <dbReference type="ARBA" id="ARBA00022692"/>
    </source>
</evidence>
<reference evidence="8 9" key="1">
    <citation type="submission" date="2020-07" db="EMBL/GenBank/DDBJ databases">
        <title>Draft whole-genome sequence of Heliobacterium chlorum DSM 3682, type strain.</title>
        <authorList>
            <person name="Kyndt J.A."/>
            <person name="Meyer T.E."/>
            <person name="Imhoff J.F."/>
        </authorList>
    </citation>
    <scope>NUCLEOTIDE SEQUENCE [LARGE SCALE GENOMIC DNA]</scope>
    <source>
        <strain evidence="8 9">DSM 3682</strain>
    </source>
</reference>